<dbReference type="InterPro" id="IPR025110">
    <property type="entry name" value="AMP-bd_C"/>
</dbReference>
<evidence type="ECO:0000259" key="4">
    <source>
        <dbReference type="Pfam" id="PF13193"/>
    </source>
</evidence>
<dbReference type="RefSeq" id="WP_130288882.1">
    <property type="nucleotide sequence ID" value="NZ_SHKL01000001.1"/>
</dbReference>
<dbReference type="InterPro" id="IPR045851">
    <property type="entry name" value="AMP-bd_C_sf"/>
</dbReference>
<dbReference type="Gene3D" id="3.40.50.12780">
    <property type="entry name" value="N-terminal domain of ligase-like"/>
    <property type="match status" value="1"/>
</dbReference>
<dbReference type="PROSITE" id="PS00455">
    <property type="entry name" value="AMP_BINDING"/>
    <property type="match status" value="1"/>
</dbReference>
<feature type="domain" description="AMP-binding enzyme C-terminal" evidence="4">
    <location>
        <begin position="446"/>
        <end position="522"/>
    </location>
</feature>
<protein>
    <submittedName>
        <fullName evidence="5">Fatty-acyl-CoA synthase/long-chain acyl-CoA synthetase</fullName>
    </submittedName>
</protein>
<dbReference type="GO" id="GO:0006631">
    <property type="term" value="P:fatty acid metabolic process"/>
    <property type="evidence" value="ECO:0007669"/>
    <property type="project" value="TreeGrafter"/>
</dbReference>
<dbReference type="InterPro" id="IPR000873">
    <property type="entry name" value="AMP-dep_synth/lig_dom"/>
</dbReference>
<evidence type="ECO:0000259" key="3">
    <source>
        <dbReference type="Pfam" id="PF00501"/>
    </source>
</evidence>
<comment type="caution">
    <text evidence="5">The sequence shown here is derived from an EMBL/GenBank/DDBJ whole genome shotgun (WGS) entry which is preliminary data.</text>
</comment>
<evidence type="ECO:0000256" key="1">
    <source>
        <dbReference type="ARBA" id="ARBA00006432"/>
    </source>
</evidence>
<name>A0A4Q7URD1_PSEST</name>
<sequence>MSTESIQRTTVTRSEWPERDEIPLLETTVGGLLQLQAEQNPDVTALVGTTHAGEPGRWTYAEMLGSARRIAGALLDLTGPGGHVALLAPNVAEWIHVQYGAALAGVTLVALNPAQTPNELEYALRLSRATVLIHADTARGHDLTATVAQVTAAVDAVEHVISLSDESALRGEPVDLAERSGPERPAMMQFTSGTTGRPKGVLLAHRSLVNNAQLTMRTADVGEGVVAIAPLPSFHTAGCVISHLGPAFLGGTVVLIEKFDPAAVLEAMAREKASVLMSVPTVLGAVLHAARQSGGEAPHLDTVLVGASTVPGSMIEAVTATFGASVHNLYGQTELSPVLSLTRRSDTREDLVTSVGRPLPHTGARIVDPVTGDVVPLGVAGEVCARGYNQMIGYHDDPEATAATVDADGYVHTGDLGSMDERGMITLSGRLKELIIRGGENISPAEIEIALAEHPAVAESAAIGLPDETWGEIVAVAVTTHEPPPDTLEQELIDHCLARLTAFKVPVRWFFLDELPHTASGKVQKFVLREQLS</sequence>
<dbReference type="Pfam" id="PF13193">
    <property type="entry name" value="AMP-binding_C"/>
    <property type="match status" value="1"/>
</dbReference>
<comment type="similarity">
    <text evidence="1">Belongs to the ATP-dependent AMP-binding enzyme family.</text>
</comment>
<dbReference type="AlphaFoldDB" id="A0A4Q7URD1"/>
<organism evidence="5 6">
    <name type="scientific">Pseudonocardia sediminis</name>
    <dbReference type="NCBI Taxonomy" id="1397368"/>
    <lineage>
        <taxon>Bacteria</taxon>
        <taxon>Bacillati</taxon>
        <taxon>Actinomycetota</taxon>
        <taxon>Actinomycetes</taxon>
        <taxon>Pseudonocardiales</taxon>
        <taxon>Pseudonocardiaceae</taxon>
        <taxon>Pseudonocardia</taxon>
    </lineage>
</organism>
<evidence type="ECO:0000313" key="6">
    <source>
        <dbReference type="Proteomes" id="UP000291591"/>
    </source>
</evidence>
<gene>
    <name evidence="5" type="ORF">EV383_1093</name>
</gene>
<dbReference type="SUPFAM" id="SSF56801">
    <property type="entry name" value="Acetyl-CoA synthetase-like"/>
    <property type="match status" value="1"/>
</dbReference>
<feature type="domain" description="AMP-dependent synthetase/ligase" evidence="3">
    <location>
        <begin position="34"/>
        <end position="395"/>
    </location>
</feature>
<dbReference type="OrthoDB" id="9803968at2"/>
<dbReference type="PANTHER" id="PTHR43201:SF5">
    <property type="entry name" value="MEDIUM-CHAIN ACYL-COA LIGASE ACSF2, MITOCHONDRIAL"/>
    <property type="match status" value="1"/>
</dbReference>
<dbReference type="PANTHER" id="PTHR43201">
    <property type="entry name" value="ACYL-COA SYNTHETASE"/>
    <property type="match status" value="1"/>
</dbReference>
<dbReference type="Gene3D" id="3.30.300.30">
    <property type="match status" value="1"/>
</dbReference>
<accession>A0A4Q7URD1</accession>
<dbReference type="InterPro" id="IPR042099">
    <property type="entry name" value="ANL_N_sf"/>
</dbReference>
<evidence type="ECO:0000313" key="5">
    <source>
        <dbReference type="EMBL" id="RZT84255.1"/>
    </source>
</evidence>
<dbReference type="EMBL" id="SHKL01000001">
    <property type="protein sequence ID" value="RZT84255.1"/>
    <property type="molecule type" value="Genomic_DNA"/>
</dbReference>
<dbReference type="GO" id="GO:0031956">
    <property type="term" value="F:medium-chain fatty acid-CoA ligase activity"/>
    <property type="evidence" value="ECO:0007669"/>
    <property type="project" value="TreeGrafter"/>
</dbReference>
<keyword evidence="6" id="KW-1185">Reference proteome</keyword>
<dbReference type="Proteomes" id="UP000291591">
    <property type="component" value="Unassembled WGS sequence"/>
</dbReference>
<keyword evidence="2" id="KW-0436">Ligase</keyword>
<proteinExistence type="inferred from homology"/>
<reference evidence="5 6" key="1">
    <citation type="submission" date="2019-02" db="EMBL/GenBank/DDBJ databases">
        <title>Sequencing the genomes of 1000 actinobacteria strains.</title>
        <authorList>
            <person name="Klenk H.-P."/>
        </authorList>
    </citation>
    <scope>NUCLEOTIDE SEQUENCE [LARGE SCALE GENOMIC DNA]</scope>
    <source>
        <strain evidence="5 6">DSM 45779</strain>
    </source>
</reference>
<dbReference type="InterPro" id="IPR020845">
    <property type="entry name" value="AMP-binding_CS"/>
</dbReference>
<dbReference type="Pfam" id="PF00501">
    <property type="entry name" value="AMP-binding"/>
    <property type="match status" value="1"/>
</dbReference>
<evidence type="ECO:0000256" key="2">
    <source>
        <dbReference type="ARBA" id="ARBA00022598"/>
    </source>
</evidence>